<accession>A0A099X134</accession>
<protein>
    <submittedName>
        <fullName evidence="8">RNA polymerase sigma-70 factor, ECF subfamily</fullName>
    </submittedName>
</protein>
<feature type="domain" description="RNA polymerase sigma factor 70 region 4 type 2" evidence="6">
    <location>
        <begin position="115"/>
        <end position="165"/>
    </location>
</feature>
<organism evidence="7 9">
    <name type="scientific">Porphyromonas cangingivalis</name>
    <dbReference type="NCBI Taxonomy" id="36874"/>
    <lineage>
        <taxon>Bacteria</taxon>
        <taxon>Pseudomonadati</taxon>
        <taxon>Bacteroidota</taxon>
        <taxon>Bacteroidia</taxon>
        <taxon>Bacteroidales</taxon>
        <taxon>Porphyromonadaceae</taxon>
        <taxon>Porphyromonas</taxon>
    </lineage>
</organism>
<keyword evidence="4" id="KW-0804">Transcription</keyword>
<dbReference type="PANTHER" id="PTHR43133">
    <property type="entry name" value="RNA POLYMERASE ECF-TYPE SIGMA FACTO"/>
    <property type="match status" value="1"/>
</dbReference>
<name>A0A099X134_PORCN</name>
<reference evidence="7 9" key="1">
    <citation type="submission" date="2014-08" db="EMBL/GenBank/DDBJ databases">
        <title>Porphyromonas cangingivalis strain:COT-109_OH1386 Genome sequencing.</title>
        <authorList>
            <person name="Wallis C."/>
            <person name="Deusch O."/>
            <person name="O'Flynn C."/>
            <person name="Davis I."/>
            <person name="Jospin G."/>
            <person name="Darling A.E."/>
            <person name="Coil D.A."/>
            <person name="Alexiev A."/>
            <person name="Horsfall A."/>
            <person name="Kirkwood N."/>
            <person name="Harris S."/>
            <person name="Eisen J.A."/>
        </authorList>
    </citation>
    <scope>NUCLEOTIDE SEQUENCE [LARGE SCALE GENOMIC DNA]</scope>
    <source>
        <strain evidence="9">COT-109 OH1386</strain>
        <strain evidence="7">COT-109_OH1386</strain>
    </source>
</reference>
<keyword evidence="2" id="KW-0805">Transcription regulation</keyword>
<dbReference type="RefSeq" id="WP_025836772.1">
    <property type="nucleotide sequence ID" value="NZ_FUWL01000003.1"/>
</dbReference>
<dbReference type="SUPFAM" id="SSF88659">
    <property type="entry name" value="Sigma3 and sigma4 domains of RNA polymerase sigma factors"/>
    <property type="match status" value="1"/>
</dbReference>
<dbReference type="InterPro" id="IPR013325">
    <property type="entry name" value="RNA_pol_sigma_r2"/>
</dbReference>
<comment type="similarity">
    <text evidence="1">Belongs to the sigma-70 factor family. ECF subfamily.</text>
</comment>
<evidence type="ECO:0000313" key="10">
    <source>
        <dbReference type="Proteomes" id="UP000189956"/>
    </source>
</evidence>
<dbReference type="InterPro" id="IPR013324">
    <property type="entry name" value="RNA_pol_sigma_r3/r4-like"/>
</dbReference>
<evidence type="ECO:0000259" key="5">
    <source>
        <dbReference type="Pfam" id="PF04542"/>
    </source>
</evidence>
<keyword evidence="9" id="KW-1185">Reference proteome</keyword>
<evidence type="ECO:0000256" key="1">
    <source>
        <dbReference type="ARBA" id="ARBA00010641"/>
    </source>
</evidence>
<dbReference type="InterPro" id="IPR007627">
    <property type="entry name" value="RNA_pol_sigma70_r2"/>
</dbReference>
<dbReference type="eggNOG" id="COG1595">
    <property type="taxonomic scope" value="Bacteria"/>
</dbReference>
<dbReference type="Proteomes" id="UP000030125">
    <property type="component" value="Unassembled WGS sequence"/>
</dbReference>
<dbReference type="Gene3D" id="1.10.1740.10">
    <property type="match status" value="1"/>
</dbReference>
<dbReference type="GO" id="GO:0016987">
    <property type="term" value="F:sigma factor activity"/>
    <property type="evidence" value="ECO:0007669"/>
    <property type="project" value="UniProtKB-KW"/>
</dbReference>
<evidence type="ECO:0000256" key="2">
    <source>
        <dbReference type="ARBA" id="ARBA00023015"/>
    </source>
</evidence>
<reference evidence="8 10" key="2">
    <citation type="submission" date="2017-02" db="EMBL/GenBank/DDBJ databases">
        <authorList>
            <person name="Peterson S.W."/>
        </authorList>
    </citation>
    <scope>NUCLEOTIDE SEQUENCE [LARGE SCALE GENOMIC DNA]</scope>
    <source>
        <strain evidence="8 10">ATCC 700135</strain>
    </source>
</reference>
<dbReference type="PANTHER" id="PTHR43133:SF25">
    <property type="entry name" value="RNA POLYMERASE SIGMA FACTOR RFAY-RELATED"/>
    <property type="match status" value="1"/>
</dbReference>
<gene>
    <name evidence="7" type="ORF">HQ35_05745</name>
    <name evidence="8" type="ORF">SAMN02745205_00231</name>
</gene>
<dbReference type="Pfam" id="PF04542">
    <property type="entry name" value="Sigma70_r2"/>
    <property type="match status" value="1"/>
</dbReference>
<dbReference type="STRING" id="36874.HQ34_00455"/>
<evidence type="ECO:0000259" key="6">
    <source>
        <dbReference type="Pfam" id="PF08281"/>
    </source>
</evidence>
<proteinExistence type="inferred from homology"/>
<dbReference type="SUPFAM" id="SSF88946">
    <property type="entry name" value="Sigma2 domain of RNA polymerase sigma factors"/>
    <property type="match status" value="1"/>
</dbReference>
<dbReference type="InterPro" id="IPR036388">
    <property type="entry name" value="WH-like_DNA-bd_sf"/>
</dbReference>
<dbReference type="Gene3D" id="1.10.10.10">
    <property type="entry name" value="Winged helix-like DNA-binding domain superfamily/Winged helix DNA-binding domain"/>
    <property type="match status" value="1"/>
</dbReference>
<dbReference type="Proteomes" id="UP000189956">
    <property type="component" value="Unassembled WGS sequence"/>
</dbReference>
<dbReference type="CDD" id="cd06171">
    <property type="entry name" value="Sigma70_r4"/>
    <property type="match status" value="1"/>
</dbReference>
<dbReference type="InterPro" id="IPR039425">
    <property type="entry name" value="RNA_pol_sigma-70-like"/>
</dbReference>
<evidence type="ECO:0000313" key="9">
    <source>
        <dbReference type="Proteomes" id="UP000030125"/>
    </source>
</evidence>
<dbReference type="EMBL" id="JQJD01000043">
    <property type="protein sequence ID" value="KGN80205.1"/>
    <property type="molecule type" value="Genomic_DNA"/>
</dbReference>
<dbReference type="EMBL" id="FUWL01000003">
    <property type="protein sequence ID" value="SJZ32051.1"/>
    <property type="molecule type" value="Genomic_DNA"/>
</dbReference>
<dbReference type="InterPro" id="IPR013249">
    <property type="entry name" value="RNA_pol_sigma70_r4_t2"/>
</dbReference>
<evidence type="ECO:0000256" key="4">
    <source>
        <dbReference type="ARBA" id="ARBA00023163"/>
    </source>
</evidence>
<feature type="domain" description="RNA polymerase sigma-70 region 2" evidence="5">
    <location>
        <begin position="18"/>
        <end position="76"/>
    </location>
</feature>
<evidence type="ECO:0000313" key="8">
    <source>
        <dbReference type="EMBL" id="SJZ32051.1"/>
    </source>
</evidence>
<dbReference type="GO" id="GO:0006352">
    <property type="term" value="P:DNA-templated transcription initiation"/>
    <property type="evidence" value="ECO:0007669"/>
    <property type="project" value="InterPro"/>
</dbReference>
<evidence type="ECO:0000256" key="3">
    <source>
        <dbReference type="ARBA" id="ARBA00023082"/>
    </source>
</evidence>
<dbReference type="Pfam" id="PF08281">
    <property type="entry name" value="Sigma70_r4_2"/>
    <property type="match status" value="1"/>
</dbReference>
<dbReference type="GO" id="GO:0003677">
    <property type="term" value="F:DNA binding"/>
    <property type="evidence" value="ECO:0007669"/>
    <property type="project" value="InterPro"/>
</dbReference>
<dbReference type="AlphaFoldDB" id="A0A099X134"/>
<evidence type="ECO:0000313" key="7">
    <source>
        <dbReference type="EMBL" id="KGN80205.1"/>
    </source>
</evidence>
<keyword evidence="3" id="KW-0731">Sigma factor</keyword>
<dbReference type="OrthoDB" id="9803470at2"/>
<sequence>MENTTSSKAFFDENLVQLQDNMYSFALSLTADRETAEDLRQETTLKVLSNRDKYRENTNFKGWVFTVMRNLFINNYHRIIRTHSIIDANADLSYVGSQSDNTGISTPYHELSIKEINGAIETLSEDLKQPFSMFLAGFKYKEIADALDLPIGTVKSRIFFARKQLQGILADYVK</sequence>
<dbReference type="NCBIfam" id="TIGR02937">
    <property type="entry name" value="sigma70-ECF"/>
    <property type="match status" value="1"/>
</dbReference>
<dbReference type="InterPro" id="IPR014284">
    <property type="entry name" value="RNA_pol_sigma-70_dom"/>
</dbReference>